<protein>
    <submittedName>
        <fullName evidence="2">Uncharacterized protein</fullName>
    </submittedName>
</protein>
<comment type="caution">
    <text evidence="2">The sequence shown here is derived from an EMBL/GenBank/DDBJ whole genome shotgun (WGS) entry which is preliminary data.</text>
</comment>
<dbReference type="AlphaFoldDB" id="A0A437AGT7"/>
<reference evidence="2 3" key="1">
    <citation type="submission" date="2019-01" db="EMBL/GenBank/DDBJ databases">
        <title>Intercellular communication is required for trap formation in the nematode-trapping fungus Duddingtonia flagrans.</title>
        <authorList>
            <person name="Youssar L."/>
            <person name="Wernet V."/>
            <person name="Hensel N."/>
            <person name="Hildebrandt H.-G."/>
            <person name="Fischer R."/>
        </authorList>
    </citation>
    <scope>NUCLEOTIDE SEQUENCE [LARGE SCALE GENOMIC DNA]</scope>
    <source>
        <strain evidence="2 3">CBS H-5679</strain>
    </source>
</reference>
<keyword evidence="3" id="KW-1185">Reference proteome</keyword>
<feature type="region of interest" description="Disordered" evidence="1">
    <location>
        <begin position="55"/>
        <end position="77"/>
    </location>
</feature>
<organism evidence="2 3">
    <name type="scientific">Arthrobotrys flagrans</name>
    <name type="common">Nematode-trapping fungus</name>
    <name type="synonym">Trichothecium flagrans</name>
    <dbReference type="NCBI Taxonomy" id="97331"/>
    <lineage>
        <taxon>Eukaryota</taxon>
        <taxon>Fungi</taxon>
        <taxon>Dikarya</taxon>
        <taxon>Ascomycota</taxon>
        <taxon>Pezizomycotina</taxon>
        <taxon>Orbiliomycetes</taxon>
        <taxon>Orbiliales</taxon>
        <taxon>Orbiliaceae</taxon>
        <taxon>Arthrobotrys</taxon>
    </lineage>
</organism>
<feature type="compositionally biased region" description="Polar residues" evidence="1">
    <location>
        <begin position="60"/>
        <end position="77"/>
    </location>
</feature>
<gene>
    <name evidence="2" type="ORF">DFL_001254</name>
</gene>
<feature type="region of interest" description="Disordered" evidence="1">
    <location>
        <begin position="206"/>
        <end position="234"/>
    </location>
</feature>
<dbReference type="Proteomes" id="UP000283090">
    <property type="component" value="Unassembled WGS sequence"/>
</dbReference>
<name>A0A437AGT7_ARTFL</name>
<dbReference type="VEuPathDB" id="FungiDB:DFL_001254"/>
<sequence>MACGLAGETKEEPRKSTTSSQLALGGHASRPVKRGLIATWLGWCRDKIFGEKKRGPIRLSNDSDPSSQGKSTKFGTISTGNIMDEINEKAMVQRVHHQSPFRVRIRNLVSSVGYPKISISWNRDPVTRYNRSPTPAMYRIPTLQPCGNFFETFDTTSLEGIAQQAALQTAADSRFHSHDRRYSTSDDSTILAPGAGCCGCCGGRHKATSTDGGSSKDVPMERTPPKPYVIIPPERPLRDVIKYAKDKRKAEEDEKSRKLREDPLGEKAKEEERLRELRKDPLGEKAEEGERLRREREGPPKEDDKPPEALKKRKWWERW</sequence>
<feature type="region of interest" description="Disordered" evidence="1">
    <location>
        <begin position="1"/>
        <end position="26"/>
    </location>
</feature>
<dbReference type="GeneID" id="93583565"/>
<dbReference type="EMBL" id="SAEB01000001">
    <property type="protein sequence ID" value="RVD90279.1"/>
    <property type="molecule type" value="Genomic_DNA"/>
</dbReference>
<dbReference type="OrthoDB" id="2874149at2759"/>
<evidence type="ECO:0000313" key="3">
    <source>
        <dbReference type="Proteomes" id="UP000283090"/>
    </source>
</evidence>
<dbReference type="RefSeq" id="XP_067495823.1">
    <property type="nucleotide sequence ID" value="XM_067629843.1"/>
</dbReference>
<accession>A0A437AGT7</accession>
<feature type="region of interest" description="Disordered" evidence="1">
    <location>
        <begin position="246"/>
        <end position="319"/>
    </location>
</feature>
<evidence type="ECO:0000256" key="1">
    <source>
        <dbReference type="SAM" id="MobiDB-lite"/>
    </source>
</evidence>
<proteinExistence type="predicted"/>
<evidence type="ECO:0000313" key="2">
    <source>
        <dbReference type="EMBL" id="RVD90279.1"/>
    </source>
</evidence>